<feature type="domain" description="HD/PDEase" evidence="9">
    <location>
        <begin position="269"/>
        <end position="398"/>
    </location>
</feature>
<dbReference type="SUPFAM" id="SSF81301">
    <property type="entry name" value="Nucleotidyltransferase"/>
    <property type="match status" value="1"/>
</dbReference>
<sequence length="466" mass="53211">MKPRRFAIFLQRCYNDFMKELIPEQIQILAQGCPFPLYVTGGAVRDCLAGLKCAADWDLAAPVSAETFEKAACKCGFTVQSVYKHTGTVNVSKEGVKIEFTSFRSDKYRRGEHAPCDVVFTDDIETDAKRRDFKCNAVYYEIARGEFVDPLGGIRDIRDKIISTTREADEVFSEDGLRLMRLARQAAQLGFTPDFPTLFGAKFNAALIGKISVERVFSELMLILHADEKYGIPYAQYNGLKVLQSTDVLRYILPELALGDGMPQRADFHDHDVLEHTLRTVKYADRRIRLAALLHDVGKPYCYRNFGNYHRHEIEGARIAEEILTRLKAPNKVIEDTVALTRTHMYDLNNQTKESKIRAFIVENFALYPRILLVKQADYSGCKDDLHVCPTVRRWTEIYDKMKAARAPFTLKELNICGKDLVGEIEDRNIGRILHALLLQCAKNPALNRRNYLLQEVKRLEETGEI</sequence>
<evidence type="ECO:0000256" key="4">
    <source>
        <dbReference type="ARBA" id="ARBA00022695"/>
    </source>
</evidence>
<dbReference type="AlphaFoldDB" id="A0A4Q2K9B6"/>
<dbReference type="SUPFAM" id="SSF81891">
    <property type="entry name" value="Poly A polymerase C-terminal region-like"/>
    <property type="match status" value="1"/>
</dbReference>
<evidence type="ECO:0000256" key="2">
    <source>
        <dbReference type="ARBA" id="ARBA00022679"/>
    </source>
</evidence>
<dbReference type="Pfam" id="PF01743">
    <property type="entry name" value="PolyA_pol"/>
    <property type="match status" value="1"/>
</dbReference>
<evidence type="ECO:0000256" key="6">
    <source>
        <dbReference type="ARBA" id="ARBA00022741"/>
    </source>
</evidence>
<dbReference type="Pfam" id="PF12627">
    <property type="entry name" value="PolyA_pol_RNAbd"/>
    <property type="match status" value="1"/>
</dbReference>
<keyword evidence="7" id="KW-0460">Magnesium</keyword>
<evidence type="ECO:0000256" key="5">
    <source>
        <dbReference type="ARBA" id="ARBA00022723"/>
    </source>
</evidence>
<dbReference type="GO" id="GO:0008033">
    <property type="term" value="P:tRNA processing"/>
    <property type="evidence" value="ECO:0007669"/>
    <property type="project" value="UniProtKB-KW"/>
</dbReference>
<evidence type="ECO:0000256" key="8">
    <source>
        <dbReference type="RuleBase" id="RU003953"/>
    </source>
</evidence>
<dbReference type="InterPro" id="IPR003607">
    <property type="entry name" value="HD/PDEase_dom"/>
</dbReference>
<keyword evidence="6" id="KW-0547">Nucleotide-binding</keyword>
<proteinExistence type="inferred from homology"/>
<evidence type="ECO:0000256" key="1">
    <source>
        <dbReference type="ARBA" id="ARBA00001946"/>
    </source>
</evidence>
<comment type="similarity">
    <text evidence="8">Belongs to the tRNA nucleotidyltransferase/poly(A) polymerase family.</text>
</comment>
<accession>A0A4Q2K9B6</accession>
<dbReference type="GO" id="GO:0016779">
    <property type="term" value="F:nucleotidyltransferase activity"/>
    <property type="evidence" value="ECO:0007669"/>
    <property type="project" value="UniProtKB-KW"/>
</dbReference>
<comment type="cofactor">
    <cofactor evidence="1">
        <name>Mg(2+)</name>
        <dbReference type="ChEBI" id="CHEBI:18420"/>
    </cofactor>
</comment>
<dbReference type="InterPro" id="IPR050264">
    <property type="entry name" value="Bact_CCA-adding_enz_type3_sf"/>
</dbReference>
<dbReference type="Gene3D" id="1.10.3090.10">
    <property type="entry name" value="cca-adding enzyme, domain 2"/>
    <property type="match status" value="1"/>
</dbReference>
<name>A0A4Q2K9B6_9FIRM</name>
<dbReference type="InterPro" id="IPR006674">
    <property type="entry name" value="HD_domain"/>
</dbReference>
<dbReference type="Gene3D" id="3.30.460.10">
    <property type="entry name" value="Beta Polymerase, domain 2"/>
    <property type="match status" value="1"/>
</dbReference>
<keyword evidence="11" id="KW-1185">Reference proteome</keyword>
<dbReference type="CDD" id="cd00077">
    <property type="entry name" value="HDc"/>
    <property type="match status" value="1"/>
</dbReference>
<dbReference type="GO" id="GO:0000049">
    <property type="term" value="F:tRNA binding"/>
    <property type="evidence" value="ECO:0007669"/>
    <property type="project" value="TreeGrafter"/>
</dbReference>
<comment type="caution">
    <text evidence="10">The sequence shown here is derived from an EMBL/GenBank/DDBJ whole genome shotgun (WGS) entry which is preliminary data.</text>
</comment>
<evidence type="ECO:0000259" key="9">
    <source>
        <dbReference type="SMART" id="SM00471"/>
    </source>
</evidence>
<evidence type="ECO:0000256" key="7">
    <source>
        <dbReference type="ARBA" id="ARBA00022842"/>
    </source>
</evidence>
<dbReference type="OrthoDB" id="9805698at2"/>
<dbReference type="InterPro" id="IPR043519">
    <property type="entry name" value="NT_sf"/>
</dbReference>
<keyword evidence="2 8" id="KW-0808">Transferase</keyword>
<keyword evidence="4" id="KW-0548">Nucleotidyltransferase</keyword>
<evidence type="ECO:0000256" key="3">
    <source>
        <dbReference type="ARBA" id="ARBA00022694"/>
    </source>
</evidence>
<dbReference type="Proteomes" id="UP000291269">
    <property type="component" value="Unassembled WGS sequence"/>
</dbReference>
<dbReference type="InterPro" id="IPR032828">
    <property type="entry name" value="PolyA_RNA-bd"/>
</dbReference>
<keyword evidence="3" id="KW-0819">tRNA processing</keyword>
<protein>
    <submittedName>
        <fullName evidence="10">CCA tRNA nucleotidyltransferase</fullName>
    </submittedName>
</protein>
<dbReference type="Pfam" id="PF01966">
    <property type="entry name" value="HD"/>
    <property type="match status" value="1"/>
</dbReference>
<dbReference type="PANTHER" id="PTHR46173">
    <property type="entry name" value="CCA TRNA NUCLEOTIDYLTRANSFERASE 1, MITOCHONDRIAL"/>
    <property type="match status" value="1"/>
</dbReference>
<dbReference type="GO" id="GO:0046872">
    <property type="term" value="F:metal ion binding"/>
    <property type="evidence" value="ECO:0007669"/>
    <property type="project" value="UniProtKB-KW"/>
</dbReference>
<dbReference type="GO" id="GO:0000166">
    <property type="term" value="F:nucleotide binding"/>
    <property type="evidence" value="ECO:0007669"/>
    <property type="project" value="UniProtKB-KW"/>
</dbReference>
<keyword evidence="8" id="KW-0694">RNA-binding</keyword>
<organism evidence="10 11">
    <name type="scientific">Candidatus Borkfalkia ceftriaxoniphila</name>
    <dbReference type="NCBI Taxonomy" id="2508949"/>
    <lineage>
        <taxon>Bacteria</taxon>
        <taxon>Bacillati</taxon>
        <taxon>Bacillota</taxon>
        <taxon>Clostridia</taxon>
        <taxon>Christensenellales</taxon>
        <taxon>Christensenellaceae</taxon>
        <taxon>Candidatus Borkfalkia</taxon>
    </lineage>
</organism>
<dbReference type="EMBL" id="SDOZ01000002">
    <property type="protein sequence ID" value="RXZ61248.1"/>
    <property type="molecule type" value="Genomic_DNA"/>
</dbReference>
<keyword evidence="5" id="KW-0479">Metal-binding</keyword>
<evidence type="ECO:0000313" key="10">
    <source>
        <dbReference type="EMBL" id="RXZ61248.1"/>
    </source>
</evidence>
<dbReference type="SMART" id="SM00471">
    <property type="entry name" value="HDc"/>
    <property type="match status" value="1"/>
</dbReference>
<evidence type="ECO:0000313" key="11">
    <source>
        <dbReference type="Proteomes" id="UP000291269"/>
    </source>
</evidence>
<dbReference type="CDD" id="cd05398">
    <property type="entry name" value="NT_ClassII-CCAase"/>
    <property type="match status" value="1"/>
</dbReference>
<reference evidence="10 11" key="1">
    <citation type="journal article" date="2019" name="Gut">
        <title>Antibiotics-induced monodominance of a novel gut bacterial order.</title>
        <authorList>
            <person name="Hildebrand F."/>
            <person name="Moitinho-Silva L."/>
            <person name="Blasche S."/>
            <person name="Jahn M.T."/>
            <person name="Gossmann T.I."/>
            <person name="Heuerta-Cepas J."/>
            <person name="Hercog R."/>
            <person name="Luetge M."/>
            <person name="Bahram M."/>
            <person name="Pryszlak A."/>
            <person name="Alves R.J."/>
            <person name="Waszak S.M."/>
            <person name="Zhu A."/>
            <person name="Ye L."/>
            <person name="Costea P.I."/>
            <person name="Aalvink S."/>
            <person name="Belzer C."/>
            <person name="Forslund S.K."/>
            <person name="Sunagawa S."/>
            <person name="Hentschel U."/>
            <person name="Merten C."/>
            <person name="Patil K.R."/>
            <person name="Benes V."/>
            <person name="Bork P."/>
        </authorList>
    </citation>
    <scope>NUCLEOTIDE SEQUENCE [LARGE SCALE GENOMIC DNA]</scope>
    <source>
        <strain evidence="10 11">HDS1380</strain>
    </source>
</reference>
<dbReference type="PANTHER" id="PTHR46173:SF1">
    <property type="entry name" value="CCA TRNA NUCLEOTIDYLTRANSFERASE 1, MITOCHONDRIAL"/>
    <property type="match status" value="1"/>
</dbReference>
<dbReference type="InterPro" id="IPR002646">
    <property type="entry name" value="PolA_pol_head_dom"/>
</dbReference>
<gene>
    <name evidence="10" type="ORF">ESZ91_02370</name>
</gene>